<dbReference type="EMBL" id="JAWDGP010005809">
    <property type="protein sequence ID" value="KAK3751735.1"/>
    <property type="molecule type" value="Genomic_DNA"/>
</dbReference>
<evidence type="ECO:0000313" key="2">
    <source>
        <dbReference type="Proteomes" id="UP001283361"/>
    </source>
</evidence>
<protein>
    <submittedName>
        <fullName evidence="1">Uncharacterized protein</fullName>
    </submittedName>
</protein>
<dbReference type="Proteomes" id="UP001283361">
    <property type="component" value="Unassembled WGS sequence"/>
</dbReference>
<gene>
    <name evidence="1" type="ORF">RRG08_065641</name>
</gene>
<comment type="caution">
    <text evidence="1">The sequence shown here is derived from an EMBL/GenBank/DDBJ whole genome shotgun (WGS) entry which is preliminary data.</text>
</comment>
<keyword evidence="2" id="KW-1185">Reference proteome</keyword>
<proteinExistence type="predicted"/>
<evidence type="ECO:0000313" key="1">
    <source>
        <dbReference type="EMBL" id="KAK3751735.1"/>
    </source>
</evidence>
<organism evidence="1 2">
    <name type="scientific">Elysia crispata</name>
    <name type="common">lettuce slug</name>
    <dbReference type="NCBI Taxonomy" id="231223"/>
    <lineage>
        <taxon>Eukaryota</taxon>
        <taxon>Metazoa</taxon>
        <taxon>Spiralia</taxon>
        <taxon>Lophotrochozoa</taxon>
        <taxon>Mollusca</taxon>
        <taxon>Gastropoda</taxon>
        <taxon>Heterobranchia</taxon>
        <taxon>Euthyneura</taxon>
        <taxon>Panpulmonata</taxon>
        <taxon>Sacoglossa</taxon>
        <taxon>Placobranchoidea</taxon>
        <taxon>Plakobranchidae</taxon>
        <taxon>Elysia</taxon>
    </lineage>
</organism>
<sequence>MSARVKIRDSRQGPEILTAAPHLTNVASGNIHNNATYRDLHGALLLGKEDVATISTFVSSNQPVRGSTQKKEEEKKL</sequence>
<name>A0AAE0YMV7_9GAST</name>
<reference evidence="1" key="1">
    <citation type="journal article" date="2023" name="G3 (Bethesda)">
        <title>A reference genome for the long-term kleptoplast-retaining sea slug Elysia crispata morphotype clarki.</title>
        <authorList>
            <person name="Eastman K.E."/>
            <person name="Pendleton A.L."/>
            <person name="Shaikh M.A."/>
            <person name="Suttiyut T."/>
            <person name="Ogas R."/>
            <person name="Tomko P."/>
            <person name="Gavelis G."/>
            <person name="Widhalm J.R."/>
            <person name="Wisecaver J.H."/>
        </authorList>
    </citation>
    <scope>NUCLEOTIDE SEQUENCE</scope>
    <source>
        <strain evidence="1">ECLA1</strain>
    </source>
</reference>
<dbReference type="AlphaFoldDB" id="A0AAE0YMV7"/>
<accession>A0AAE0YMV7</accession>